<accession>A0A9P7YZN2</accession>
<protein>
    <submittedName>
        <fullName evidence="1">Uncharacterized protein</fullName>
    </submittedName>
</protein>
<sequence length="53" mass="5983">MHIPICPGIIVLHCYLMQVFEVLAVIIKCRSILVYVSVTTSKSALCTTIWLVY</sequence>
<proteinExistence type="predicted"/>
<evidence type="ECO:0000313" key="1">
    <source>
        <dbReference type="EMBL" id="KAG9242754.1"/>
    </source>
</evidence>
<evidence type="ECO:0000313" key="2">
    <source>
        <dbReference type="Proteomes" id="UP000887226"/>
    </source>
</evidence>
<dbReference type="EMBL" id="MU254040">
    <property type="protein sequence ID" value="KAG9242754.1"/>
    <property type="molecule type" value="Genomic_DNA"/>
</dbReference>
<dbReference type="Proteomes" id="UP000887226">
    <property type="component" value="Unassembled WGS sequence"/>
</dbReference>
<organism evidence="1 2">
    <name type="scientific">Calycina marina</name>
    <dbReference type="NCBI Taxonomy" id="1763456"/>
    <lineage>
        <taxon>Eukaryota</taxon>
        <taxon>Fungi</taxon>
        <taxon>Dikarya</taxon>
        <taxon>Ascomycota</taxon>
        <taxon>Pezizomycotina</taxon>
        <taxon>Leotiomycetes</taxon>
        <taxon>Helotiales</taxon>
        <taxon>Pezizellaceae</taxon>
        <taxon>Calycina</taxon>
    </lineage>
</organism>
<name>A0A9P7YZN2_9HELO</name>
<keyword evidence="2" id="KW-1185">Reference proteome</keyword>
<gene>
    <name evidence="1" type="ORF">BJ878DRAFT_513925</name>
</gene>
<comment type="caution">
    <text evidence="1">The sequence shown here is derived from an EMBL/GenBank/DDBJ whole genome shotgun (WGS) entry which is preliminary data.</text>
</comment>
<reference evidence="1" key="1">
    <citation type="journal article" date="2021" name="IMA Fungus">
        <title>Genomic characterization of three marine fungi, including Emericellopsis atlantica sp. nov. with signatures of a generalist lifestyle and marine biomass degradation.</title>
        <authorList>
            <person name="Hagestad O.C."/>
            <person name="Hou L."/>
            <person name="Andersen J.H."/>
            <person name="Hansen E.H."/>
            <person name="Altermark B."/>
            <person name="Li C."/>
            <person name="Kuhnert E."/>
            <person name="Cox R.J."/>
            <person name="Crous P.W."/>
            <person name="Spatafora J.W."/>
            <person name="Lail K."/>
            <person name="Amirebrahimi M."/>
            <person name="Lipzen A."/>
            <person name="Pangilinan J."/>
            <person name="Andreopoulos W."/>
            <person name="Hayes R.D."/>
            <person name="Ng V."/>
            <person name="Grigoriev I.V."/>
            <person name="Jackson S.A."/>
            <person name="Sutton T.D.S."/>
            <person name="Dobson A.D.W."/>
            <person name="Rama T."/>
        </authorList>
    </citation>
    <scope>NUCLEOTIDE SEQUENCE</scope>
    <source>
        <strain evidence="1">TRa3180A</strain>
    </source>
</reference>
<dbReference type="AlphaFoldDB" id="A0A9P7YZN2"/>